<comment type="similarity">
    <text evidence="9">Belongs to the type IV zinc-finger family. Class B subfamily.</text>
</comment>
<evidence type="ECO:0000256" key="4">
    <source>
        <dbReference type="ARBA" id="ARBA00022833"/>
    </source>
</evidence>
<feature type="compositionally biased region" description="Pro residues" evidence="11">
    <location>
        <begin position="274"/>
        <end position="290"/>
    </location>
</feature>
<name>A0AAU9MLY8_9ASTR</name>
<evidence type="ECO:0000256" key="6">
    <source>
        <dbReference type="ARBA" id="ARBA00023125"/>
    </source>
</evidence>
<keyword evidence="8" id="KW-0539">Nucleus</keyword>
<accession>A0AAU9MLY8</accession>
<dbReference type="PROSITE" id="PS00344">
    <property type="entry name" value="GATA_ZN_FINGER_1"/>
    <property type="match status" value="1"/>
</dbReference>
<dbReference type="PANTHER" id="PTHR47255:SF4">
    <property type="entry name" value="GATA ZINC FINGER DOMAIN-CONTAINING PROTEIN 12"/>
    <property type="match status" value="1"/>
</dbReference>
<organism evidence="13 14">
    <name type="scientific">Lactuca virosa</name>
    <dbReference type="NCBI Taxonomy" id="75947"/>
    <lineage>
        <taxon>Eukaryota</taxon>
        <taxon>Viridiplantae</taxon>
        <taxon>Streptophyta</taxon>
        <taxon>Embryophyta</taxon>
        <taxon>Tracheophyta</taxon>
        <taxon>Spermatophyta</taxon>
        <taxon>Magnoliopsida</taxon>
        <taxon>eudicotyledons</taxon>
        <taxon>Gunneridae</taxon>
        <taxon>Pentapetalae</taxon>
        <taxon>asterids</taxon>
        <taxon>campanulids</taxon>
        <taxon>Asterales</taxon>
        <taxon>Asteraceae</taxon>
        <taxon>Cichorioideae</taxon>
        <taxon>Cichorieae</taxon>
        <taxon>Lactucinae</taxon>
        <taxon>Lactuca</taxon>
    </lineage>
</organism>
<evidence type="ECO:0000256" key="7">
    <source>
        <dbReference type="ARBA" id="ARBA00023163"/>
    </source>
</evidence>
<evidence type="ECO:0000256" key="1">
    <source>
        <dbReference type="ARBA" id="ARBA00004123"/>
    </source>
</evidence>
<sequence length="343" mass="38418">MTPIFLNSSFTYYSPYPNDFHHEDHLSNQYLSPNSQASSSLNSHTANMFLNSTVHDQNRIFDMELYSPQHQHEGGIFGSQEYNDQTENSDEKGVQFFTWNKGEMINNMNNDQNQVKWMSSKMRVMLKMKKSDPVNLNTYSSTTQHVTKLEDHKLPNSIEETDNSSNSTSSNNNIPIRVCSDCCTTKTPLWRSGPRGPKSLCNACGIRQRKARRALAAAAEAENGDSNVSIDQSITNRLKVKKTQHKDHKKPSNGYVAKLKKRKYSKHITTTTPTPSPSPSPSTSPPPSPAASPSSSSPPRKNCVEEFLVSLSKNLSFHRVFPQDEKEAAILLMALSCGYAHET</sequence>
<comment type="caution">
    <text evidence="13">The sequence shown here is derived from an EMBL/GenBank/DDBJ whole genome shotgun (WGS) entry which is preliminary data.</text>
</comment>
<reference evidence="13 14" key="1">
    <citation type="submission" date="2022-01" db="EMBL/GenBank/DDBJ databases">
        <authorList>
            <person name="Xiong W."/>
            <person name="Schranz E."/>
        </authorList>
    </citation>
    <scope>NUCLEOTIDE SEQUENCE [LARGE SCALE GENOMIC DNA]</scope>
</reference>
<dbReference type="FunFam" id="3.30.50.10:FF:000055">
    <property type="entry name" value="GATA transcription factor 21"/>
    <property type="match status" value="1"/>
</dbReference>
<keyword evidence="14" id="KW-1185">Reference proteome</keyword>
<comment type="subcellular location">
    <subcellularLocation>
        <location evidence="1">Nucleus</location>
    </subcellularLocation>
</comment>
<gene>
    <name evidence="13" type="ORF">LVIROSA_LOCUS12364</name>
</gene>
<evidence type="ECO:0000256" key="2">
    <source>
        <dbReference type="ARBA" id="ARBA00022723"/>
    </source>
</evidence>
<dbReference type="SMART" id="SM00401">
    <property type="entry name" value="ZnF_GATA"/>
    <property type="match status" value="1"/>
</dbReference>
<feature type="compositionally biased region" description="Basic residues" evidence="11">
    <location>
        <begin position="239"/>
        <end position="251"/>
    </location>
</feature>
<evidence type="ECO:0000256" key="3">
    <source>
        <dbReference type="ARBA" id="ARBA00022771"/>
    </source>
</evidence>
<evidence type="ECO:0000313" key="13">
    <source>
        <dbReference type="EMBL" id="CAH1425209.1"/>
    </source>
</evidence>
<evidence type="ECO:0000259" key="12">
    <source>
        <dbReference type="PROSITE" id="PS50114"/>
    </source>
</evidence>
<dbReference type="InterPro" id="IPR000679">
    <property type="entry name" value="Znf_GATA"/>
</dbReference>
<proteinExistence type="inferred from homology"/>
<evidence type="ECO:0000256" key="9">
    <source>
        <dbReference type="ARBA" id="ARBA00024019"/>
    </source>
</evidence>
<dbReference type="EMBL" id="CAKMRJ010002223">
    <property type="protein sequence ID" value="CAH1425209.1"/>
    <property type="molecule type" value="Genomic_DNA"/>
</dbReference>
<dbReference type="PROSITE" id="PS50114">
    <property type="entry name" value="GATA_ZN_FINGER_2"/>
    <property type="match status" value="1"/>
</dbReference>
<keyword evidence="4" id="KW-0862">Zinc</keyword>
<dbReference type="InterPro" id="IPR013088">
    <property type="entry name" value="Znf_NHR/GATA"/>
</dbReference>
<dbReference type="GO" id="GO:0006355">
    <property type="term" value="P:regulation of DNA-templated transcription"/>
    <property type="evidence" value="ECO:0007669"/>
    <property type="project" value="InterPro"/>
</dbReference>
<keyword evidence="2" id="KW-0479">Metal-binding</keyword>
<dbReference type="Pfam" id="PF00320">
    <property type="entry name" value="GATA"/>
    <property type="match status" value="1"/>
</dbReference>
<dbReference type="Proteomes" id="UP001157418">
    <property type="component" value="Unassembled WGS sequence"/>
</dbReference>
<evidence type="ECO:0000256" key="8">
    <source>
        <dbReference type="ARBA" id="ARBA00023242"/>
    </source>
</evidence>
<dbReference type="GO" id="GO:0008270">
    <property type="term" value="F:zinc ion binding"/>
    <property type="evidence" value="ECO:0007669"/>
    <property type="project" value="UniProtKB-KW"/>
</dbReference>
<keyword evidence="6" id="KW-0238">DNA-binding</keyword>
<keyword evidence="3 10" id="KW-0863">Zinc-finger</keyword>
<evidence type="ECO:0000313" key="14">
    <source>
        <dbReference type="Proteomes" id="UP001157418"/>
    </source>
</evidence>
<dbReference type="GO" id="GO:0005634">
    <property type="term" value="C:nucleus"/>
    <property type="evidence" value="ECO:0007669"/>
    <property type="project" value="UniProtKB-SubCell"/>
</dbReference>
<dbReference type="CDD" id="cd00202">
    <property type="entry name" value="ZnF_GATA"/>
    <property type="match status" value="1"/>
</dbReference>
<evidence type="ECO:0000256" key="5">
    <source>
        <dbReference type="ARBA" id="ARBA00023015"/>
    </source>
</evidence>
<keyword evidence="5" id="KW-0805">Transcription regulation</keyword>
<dbReference type="AlphaFoldDB" id="A0AAU9MLY8"/>
<feature type="region of interest" description="Disordered" evidence="11">
    <location>
        <begin position="239"/>
        <end position="301"/>
    </location>
</feature>
<dbReference type="PANTHER" id="PTHR47255">
    <property type="entry name" value="GATA TRANSCRIPTION FACTOR 22-RELATED"/>
    <property type="match status" value="1"/>
</dbReference>
<dbReference type="Gene3D" id="3.30.50.10">
    <property type="entry name" value="Erythroid Transcription Factor GATA-1, subunit A"/>
    <property type="match status" value="1"/>
</dbReference>
<evidence type="ECO:0000256" key="11">
    <source>
        <dbReference type="SAM" id="MobiDB-lite"/>
    </source>
</evidence>
<protein>
    <recommendedName>
        <fullName evidence="12">GATA-type domain-containing protein</fullName>
    </recommendedName>
</protein>
<dbReference type="SUPFAM" id="SSF57716">
    <property type="entry name" value="Glucocorticoid receptor-like (DNA-binding domain)"/>
    <property type="match status" value="1"/>
</dbReference>
<evidence type="ECO:0000256" key="10">
    <source>
        <dbReference type="PROSITE-ProRule" id="PRU00094"/>
    </source>
</evidence>
<dbReference type="InterPro" id="IPR052138">
    <property type="entry name" value="GATA_ZnFinger_Domain"/>
</dbReference>
<feature type="domain" description="GATA-type" evidence="12">
    <location>
        <begin position="177"/>
        <end position="209"/>
    </location>
</feature>
<keyword evidence="7" id="KW-0804">Transcription</keyword>
<dbReference type="GO" id="GO:0000976">
    <property type="term" value="F:transcription cis-regulatory region binding"/>
    <property type="evidence" value="ECO:0007669"/>
    <property type="project" value="UniProtKB-ARBA"/>
</dbReference>